<evidence type="ECO:0000313" key="2">
    <source>
        <dbReference type="EMBL" id="SEJ06927.1"/>
    </source>
</evidence>
<organism evidence="1 3">
    <name type="scientific">Trichococcus ilyis</name>
    <dbReference type="NCBI Taxonomy" id="640938"/>
    <lineage>
        <taxon>Bacteria</taxon>
        <taxon>Bacillati</taxon>
        <taxon>Bacillota</taxon>
        <taxon>Bacilli</taxon>
        <taxon>Lactobacillales</taxon>
        <taxon>Carnobacteriaceae</taxon>
        <taxon>Trichococcus</taxon>
    </lineage>
</organism>
<keyword evidence="4" id="KW-1185">Reference proteome</keyword>
<dbReference type="RefSeq" id="WP_068622726.1">
    <property type="nucleotide sequence ID" value="NZ_FJNB01000008.1"/>
</dbReference>
<evidence type="ECO:0000313" key="3">
    <source>
        <dbReference type="Proteomes" id="UP000076878"/>
    </source>
</evidence>
<gene>
    <name evidence="2" type="ORF">SAMN05216375_10741</name>
    <name evidence="1" type="ORF">TR210_1309</name>
</gene>
<protein>
    <submittedName>
        <fullName evidence="2">mRNA interferase RelE/StbE</fullName>
    </submittedName>
</protein>
<reference evidence="2 4" key="2">
    <citation type="submission" date="2016-10" db="EMBL/GenBank/DDBJ databases">
        <authorList>
            <person name="Varghese N."/>
            <person name="Submissions S."/>
        </authorList>
    </citation>
    <scope>NUCLEOTIDE SEQUENCE [LARGE SCALE GENOMIC DNA]</scope>
    <source>
        <strain evidence="2 4">DSM 22150</strain>
    </source>
</reference>
<dbReference type="Gene3D" id="3.30.2310.20">
    <property type="entry name" value="RelE-like"/>
    <property type="match status" value="1"/>
</dbReference>
<name>A0A143YTK1_9LACT</name>
<dbReference type="EMBL" id="FNYT01000007">
    <property type="protein sequence ID" value="SEJ06927.1"/>
    <property type="molecule type" value="Genomic_DNA"/>
</dbReference>
<dbReference type="AlphaFoldDB" id="A0A143YTK1"/>
<accession>A0A143YTK1</accession>
<dbReference type="Proteomes" id="UP000199280">
    <property type="component" value="Unassembled WGS sequence"/>
</dbReference>
<dbReference type="STRING" id="640938.TR210_1309"/>
<dbReference type="EMBL" id="FJNB01000008">
    <property type="protein sequence ID" value="CZQ95517.1"/>
    <property type="molecule type" value="Genomic_DNA"/>
</dbReference>
<dbReference type="OrthoDB" id="2167761at2"/>
<sequence length="100" mass="11327">MHKIEWTALSKQDYNSLDGSQKIFVDKAIVRIKESGMQAGQALHGSLSECRKLKNKKMGLRIVFREANGKIEVIQIVAIGKRDNKEVYKTAENRIKPDQG</sequence>
<dbReference type="SUPFAM" id="SSF143011">
    <property type="entry name" value="RelE-like"/>
    <property type="match status" value="1"/>
</dbReference>
<dbReference type="Proteomes" id="UP000076878">
    <property type="component" value="Unassembled WGS sequence"/>
</dbReference>
<dbReference type="InterPro" id="IPR035093">
    <property type="entry name" value="RelE/ParE_toxin_dom_sf"/>
</dbReference>
<evidence type="ECO:0000313" key="1">
    <source>
        <dbReference type="EMBL" id="CZQ95517.1"/>
    </source>
</evidence>
<reference evidence="1 3" key="1">
    <citation type="submission" date="2016-02" db="EMBL/GenBank/DDBJ databases">
        <authorList>
            <person name="Wen L."/>
            <person name="He K."/>
            <person name="Yang H."/>
        </authorList>
    </citation>
    <scope>NUCLEOTIDE SEQUENCE [LARGE SCALE GENOMIC DNA]</scope>
    <source>
        <strain evidence="1">Trichococcus_R210</strain>
    </source>
</reference>
<evidence type="ECO:0000313" key="4">
    <source>
        <dbReference type="Proteomes" id="UP000199280"/>
    </source>
</evidence>
<proteinExistence type="predicted"/>